<proteinExistence type="predicted"/>
<dbReference type="OrthoDB" id="3534110at2"/>
<protein>
    <recommendedName>
        <fullName evidence="4">DUF732 domain-containing protein</fullName>
    </recommendedName>
</protein>
<evidence type="ECO:0008006" key="4">
    <source>
        <dbReference type="Google" id="ProtNLM"/>
    </source>
</evidence>
<feature type="signal peptide" evidence="1">
    <location>
        <begin position="1"/>
        <end position="24"/>
    </location>
</feature>
<dbReference type="PROSITE" id="PS51257">
    <property type="entry name" value="PROKAR_LIPOPROTEIN"/>
    <property type="match status" value="1"/>
</dbReference>
<accession>A0A5M3WGY6</accession>
<reference evidence="2 3" key="1">
    <citation type="submission" date="2019-10" db="EMBL/GenBank/DDBJ databases">
        <title>Whole genome shotgun sequence of Acrocarpospora corrugata NBRC 13972.</title>
        <authorList>
            <person name="Ichikawa N."/>
            <person name="Kimura A."/>
            <person name="Kitahashi Y."/>
            <person name="Komaki H."/>
            <person name="Oguchi A."/>
        </authorList>
    </citation>
    <scope>NUCLEOTIDE SEQUENCE [LARGE SCALE GENOMIC DNA]</scope>
    <source>
        <strain evidence="2 3">NBRC 13972</strain>
    </source>
</reference>
<keyword evidence="3" id="KW-1185">Reference proteome</keyword>
<evidence type="ECO:0000313" key="2">
    <source>
        <dbReference type="EMBL" id="GES05608.1"/>
    </source>
</evidence>
<gene>
    <name evidence="2" type="ORF">Acor_76760</name>
</gene>
<evidence type="ECO:0000313" key="3">
    <source>
        <dbReference type="Proteomes" id="UP000334990"/>
    </source>
</evidence>
<keyword evidence="1" id="KW-0732">Signal</keyword>
<organism evidence="2 3">
    <name type="scientific">Acrocarpospora corrugata</name>
    <dbReference type="NCBI Taxonomy" id="35763"/>
    <lineage>
        <taxon>Bacteria</taxon>
        <taxon>Bacillati</taxon>
        <taxon>Actinomycetota</taxon>
        <taxon>Actinomycetes</taxon>
        <taxon>Streptosporangiales</taxon>
        <taxon>Streptosporangiaceae</taxon>
        <taxon>Acrocarpospora</taxon>
    </lineage>
</organism>
<comment type="caution">
    <text evidence="2">The sequence shown here is derived from an EMBL/GenBank/DDBJ whole genome shotgun (WGS) entry which is preliminary data.</text>
</comment>
<feature type="chain" id="PRO_5038817790" description="DUF732 domain-containing protein" evidence="1">
    <location>
        <begin position="25"/>
        <end position="131"/>
    </location>
</feature>
<name>A0A5M3WGY6_9ACTN</name>
<dbReference type="Proteomes" id="UP000334990">
    <property type="component" value="Unassembled WGS sequence"/>
</dbReference>
<dbReference type="RefSeq" id="WP_155341590.1">
    <property type="nucleotide sequence ID" value="NZ_BAAABN010000018.1"/>
</dbReference>
<evidence type="ECO:0000256" key="1">
    <source>
        <dbReference type="SAM" id="SignalP"/>
    </source>
</evidence>
<sequence length="131" mass="13369">MNRLVPIFAVAIFALAGCSGTDPAGTAATGDSGTSNPAVANPSESAVTIAAAPEMSDAQKQEFFTALKDVDAGLAADEAQAISVGTQVCEKILASPDDPMTFSQFAADQLALDLPKAETFVVAVSMWCTPE</sequence>
<dbReference type="AlphaFoldDB" id="A0A5M3WGY6"/>
<dbReference type="EMBL" id="BLAD01000106">
    <property type="protein sequence ID" value="GES05608.1"/>
    <property type="molecule type" value="Genomic_DNA"/>
</dbReference>